<evidence type="ECO:0000313" key="3">
    <source>
        <dbReference type="Proteomes" id="UP000800038"/>
    </source>
</evidence>
<organism evidence="2 3">
    <name type="scientific">Clathrospora elynae</name>
    <dbReference type="NCBI Taxonomy" id="706981"/>
    <lineage>
        <taxon>Eukaryota</taxon>
        <taxon>Fungi</taxon>
        <taxon>Dikarya</taxon>
        <taxon>Ascomycota</taxon>
        <taxon>Pezizomycotina</taxon>
        <taxon>Dothideomycetes</taxon>
        <taxon>Pleosporomycetidae</taxon>
        <taxon>Pleosporales</taxon>
        <taxon>Diademaceae</taxon>
        <taxon>Clathrospora</taxon>
    </lineage>
</organism>
<sequence>MYQRNTNSGNFKRRHIILGKQSSSSSTMSNSGGSSGGLPPGIDPRAIMMIRMQMGMQMRIQDVAEEMIEMMMEEQQMSMMEARRMQIIYGIGIPCGGNGLPGGLPIIRMCAAIGGPRFPGPPIPGVPNPLGGMPNDPRFGSPLESEGCYPDSAGARTHNSSTELPSERPTSGGRRREPGMGPDVEYGEWEVEKVEETDK</sequence>
<feature type="region of interest" description="Disordered" evidence="1">
    <location>
        <begin position="1"/>
        <end position="43"/>
    </location>
</feature>
<dbReference type="EMBL" id="ML976210">
    <property type="protein sequence ID" value="KAF1936106.1"/>
    <property type="molecule type" value="Genomic_DNA"/>
</dbReference>
<dbReference type="Proteomes" id="UP000800038">
    <property type="component" value="Unassembled WGS sequence"/>
</dbReference>
<feature type="region of interest" description="Disordered" evidence="1">
    <location>
        <begin position="127"/>
        <end position="199"/>
    </location>
</feature>
<feature type="compositionally biased region" description="Polar residues" evidence="1">
    <location>
        <begin position="1"/>
        <end position="10"/>
    </location>
</feature>
<feature type="compositionally biased region" description="Low complexity" evidence="1">
    <location>
        <begin position="22"/>
        <end position="32"/>
    </location>
</feature>
<protein>
    <submittedName>
        <fullName evidence="2">Uncharacterized protein</fullName>
    </submittedName>
</protein>
<accession>A0A6A5SCC9</accession>
<reference evidence="2" key="1">
    <citation type="journal article" date="2020" name="Stud. Mycol.">
        <title>101 Dothideomycetes genomes: a test case for predicting lifestyles and emergence of pathogens.</title>
        <authorList>
            <person name="Haridas S."/>
            <person name="Albert R."/>
            <person name="Binder M."/>
            <person name="Bloem J."/>
            <person name="Labutti K."/>
            <person name="Salamov A."/>
            <person name="Andreopoulos B."/>
            <person name="Baker S."/>
            <person name="Barry K."/>
            <person name="Bills G."/>
            <person name="Bluhm B."/>
            <person name="Cannon C."/>
            <person name="Castanera R."/>
            <person name="Culley D."/>
            <person name="Daum C."/>
            <person name="Ezra D."/>
            <person name="Gonzalez J."/>
            <person name="Henrissat B."/>
            <person name="Kuo A."/>
            <person name="Liang C."/>
            <person name="Lipzen A."/>
            <person name="Lutzoni F."/>
            <person name="Magnuson J."/>
            <person name="Mondo S."/>
            <person name="Nolan M."/>
            <person name="Ohm R."/>
            <person name="Pangilinan J."/>
            <person name="Park H.-J."/>
            <person name="Ramirez L."/>
            <person name="Alfaro M."/>
            <person name="Sun H."/>
            <person name="Tritt A."/>
            <person name="Yoshinaga Y."/>
            <person name="Zwiers L.-H."/>
            <person name="Turgeon B."/>
            <person name="Goodwin S."/>
            <person name="Spatafora J."/>
            <person name="Crous P."/>
            <person name="Grigoriev I."/>
        </authorList>
    </citation>
    <scope>NUCLEOTIDE SEQUENCE</scope>
    <source>
        <strain evidence="2">CBS 161.51</strain>
    </source>
</reference>
<evidence type="ECO:0000256" key="1">
    <source>
        <dbReference type="SAM" id="MobiDB-lite"/>
    </source>
</evidence>
<name>A0A6A5SCC9_9PLEO</name>
<dbReference type="AlphaFoldDB" id="A0A6A5SCC9"/>
<evidence type="ECO:0000313" key="2">
    <source>
        <dbReference type="EMBL" id="KAF1936106.1"/>
    </source>
</evidence>
<keyword evidence="3" id="KW-1185">Reference proteome</keyword>
<feature type="compositionally biased region" description="Basic and acidic residues" evidence="1">
    <location>
        <begin position="190"/>
        <end position="199"/>
    </location>
</feature>
<gene>
    <name evidence="2" type="ORF">EJ02DRAFT_101788</name>
</gene>
<proteinExistence type="predicted"/>